<feature type="region of interest" description="Disordered" evidence="1">
    <location>
        <begin position="34"/>
        <end position="64"/>
    </location>
</feature>
<reference evidence="2" key="3">
    <citation type="submission" date="2025-09" db="UniProtKB">
        <authorList>
            <consortium name="Ensembl"/>
        </authorList>
    </citation>
    <scope>IDENTIFICATION</scope>
</reference>
<evidence type="ECO:0000313" key="2">
    <source>
        <dbReference type="Ensembl" id="ENSAPLP00020005069.1"/>
    </source>
</evidence>
<dbReference type="GO" id="GO:0042771">
    <property type="term" value="P:intrinsic apoptotic signaling pathway in response to DNA damage by p53 class mediator"/>
    <property type="evidence" value="ECO:0007669"/>
    <property type="project" value="TreeGrafter"/>
</dbReference>
<sequence length="296" mass="29655">MLDYGVLGVRQRGGGVTPGTGGGPGGELGCLVGTGGGGGGGTAPAAPPHGAAPRRAQAPGMGGDTGGSRALLGAALLPLPWAPSLGAVAAGGGPESFVPPPVPSTDPLWRLGHAAWATLEGWLGPEPLRLLAEGLAAVLWLVSSAISAGLAVLSTVAGDILSACGLGAGLVRGAALAPGEVQRVLLWGLAALAGARLLRRLLGVLLAPLRRALRCLKLCCFLAAFLRVAAAEGSGPTAQAAMLLGLWGLYLLLGGGGEHPPGPEARLEAAVRSLEWKVEELCRWHRWGGAQNREEE</sequence>
<evidence type="ECO:0000256" key="1">
    <source>
        <dbReference type="SAM" id="MobiDB-lite"/>
    </source>
</evidence>
<dbReference type="PANTHER" id="PTHR14550:SF2">
    <property type="entry name" value="TRANSMEMBRANE PROTEIN 109"/>
    <property type="match status" value="1"/>
</dbReference>
<dbReference type="AlphaFoldDB" id="A0A8B9R494"/>
<reference evidence="2" key="2">
    <citation type="submission" date="2025-08" db="UniProtKB">
        <authorList>
            <consortium name="Ensembl"/>
        </authorList>
    </citation>
    <scope>IDENTIFICATION</scope>
</reference>
<dbReference type="PANTHER" id="PTHR14550">
    <property type="entry name" value="TRANSMEMBRANE PROTEIN 109"/>
    <property type="match status" value="1"/>
</dbReference>
<organism evidence="2 3">
    <name type="scientific">Anas platyrhynchos</name>
    <name type="common">Mallard</name>
    <name type="synonym">Anas boschas</name>
    <dbReference type="NCBI Taxonomy" id="8839"/>
    <lineage>
        <taxon>Eukaryota</taxon>
        <taxon>Metazoa</taxon>
        <taxon>Chordata</taxon>
        <taxon>Craniata</taxon>
        <taxon>Vertebrata</taxon>
        <taxon>Euteleostomi</taxon>
        <taxon>Archelosauria</taxon>
        <taxon>Archosauria</taxon>
        <taxon>Dinosauria</taxon>
        <taxon>Saurischia</taxon>
        <taxon>Theropoda</taxon>
        <taxon>Coelurosauria</taxon>
        <taxon>Aves</taxon>
        <taxon>Neognathae</taxon>
        <taxon>Galloanserae</taxon>
        <taxon>Anseriformes</taxon>
        <taxon>Anatidae</taxon>
        <taxon>Anatinae</taxon>
        <taxon>Anas</taxon>
    </lineage>
</organism>
<dbReference type="Ensembl" id="ENSAPLT00020005462.1">
    <property type="protein sequence ID" value="ENSAPLP00020005069.1"/>
    <property type="gene ID" value="ENSAPLG00020003736.1"/>
</dbReference>
<dbReference type="GO" id="GO:0071480">
    <property type="term" value="P:cellular response to gamma radiation"/>
    <property type="evidence" value="ECO:0007669"/>
    <property type="project" value="InterPro"/>
</dbReference>
<dbReference type="Pfam" id="PF14965">
    <property type="entry name" value="BRI3BP"/>
    <property type="match status" value="1"/>
</dbReference>
<dbReference type="Proteomes" id="UP000694400">
    <property type="component" value="Chromosome 5"/>
</dbReference>
<evidence type="ECO:0000313" key="3">
    <source>
        <dbReference type="Proteomes" id="UP000694400"/>
    </source>
</evidence>
<accession>A0A8B9R494</accession>
<protein>
    <recommendedName>
        <fullName evidence="4">Transmembrane protein 109</fullName>
    </recommendedName>
</protein>
<dbReference type="InterPro" id="IPR039492">
    <property type="entry name" value="TMEM109"/>
</dbReference>
<evidence type="ECO:0008006" key="4">
    <source>
        <dbReference type="Google" id="ProtNLM"/>
    </source>
</evidence>
<feature type="compositionally biased region" description="Low complexity" evidence="1">
    <location>
        <begin position="48"/>
        <end position="59"/>
    </location>
</feature>
<name>A0A8B9R494_ANAPL</name>
<proteinExistence type="predicted"/>
<reference evidence="2" key="1">
    <citation type="submission" date="2019-08" db="EMBL/GenBank/DDBJ databases">
        <title>Three high-quality genomes provides insights into domestication of ducks.</title>
        <authorList>
            <person name="Hou Z.C."/>
            <person name="Zhu F."/>
            <person name="Yin Z.T."/>
            <person name="Zhang F."/>
        </authorList>
    </citation>
    <scope>NUCLEOTIDE SEQUENCE [LARGE SCALE GENOMIC DNA]</scope>
</reference>